<dbReference type="FunFam" id="3.40.309.10:FF:000005">
    <property type="entry name" value="1-pyrroline-5-carboxylate dehydrogenase 1"/>
    <property type="match status" value="1"/>
</dbReference>
<dbReference type="EC" id="1.2.1.88" evidence="18"/>
<keyword evidence="8 18" id="KW-0805">Transcription regulation</keyword>
<dbReference type="eggNOG" id="COG4230">
    <property type="taxonomic scope" value="Bacteria"/>
</dbReference>
<dbReference type="GO" id="GO:0004657">
    <property type="term" value="F:proline dehydrogenase activity"/>
    <property type="evidence" value="ECO:0007669"/>
    <property type="project" value="UniProtKB-UniRule"/>
</dbReference>
<dbReference type="InterPro" id="IPR024089">
    <property type="entry name" value="PRODH_PutA_dom_I/II"/>
</dbReference>
<evidence type="ECO:0000256" key="14">
    <source>
        <dbReference type="ARBA" id="ARBA00048142"/>
    </source>
</evidence>
<dbReference type="PANTHER" id="PTHR42862">
    <property type="entry name" value="DELTA-1-PYRROLINE-5-CARBOXYLATE DEHYDROGENASE 1, ISOFORM A-RELATED"/>
    <property type="match status" value="1"/>
</dbReference>
<reference evidence="24 25" key="1">
    <citation type="submission" date="2014-08" db="EMBL/GenBank/DDBJ databases">
        <title>Whole genome shotgun sequence of Rhizobium rubi NBRC 13261.</title>
        <authorList>
            <person name="Katano-Makiyama Y."/>
            <person name="Hosoyama A."/>
            <person name="Hashimoto M."/>
            <person name="Hosoyama Y."/>
            <person name="Noguchi M."/>
            <person name="Tsuchikane K."/>
            <person name="Uohara A."/>
            <person name="Ohji S."/>
            <person name="Ichikawa N."/>
            <person name="Kimura A."/>
            <person name="Yamazoe A."/>
            <person name="Fujita N."/>
        </authorList>
    </citation>
    <scope>NUCLEOTIDE SEQUENCE [LARGE SCALE GENOMIC DNA]</scope>
    <source>
        <strain evidence="24 25">NBRC 13261</strain>
    </source>
</reference>
<organism evidence="24 25">
    <name type="scientific">Agrobacterium rubi TR3 = NBRC 13261</name>
    <dbReference type="NCBI Taxonomy" id="1368415"/>
    <lineage>
        <taxon>Bacteria</taxon>
        <taxon>Pseudomonadati</taxon>
        <taxon>Pseudomonadota</taxon>
        <taxon>Alphaproteobacteria</taxon>
        <taxon>Hyphomicrobiales</taxon>
        <taxon>Rhizobiaceae</taxon>
        <taxon>Rhizobium/Agrobacterium group</taxon>
        <taxon>Agrobacterium</taxon>
    </lineage>
</organism>
<evidence type="ECO:0000259" key="22">
    <source>
        <dbReference type="Pfam" id="PF14850"/>
    </source>
</evidence>
<evidence type="ECO:0000313" key="24">
    <source>
        <dbReference type="EMBL" id="GAK68635.1"/>
    </source>
</evidence>
<comment type="similarity">
    <text evidence="17 18">In the C-terminal section; belongs to the aldehyde dehydrogenase family.</text>
</comment>
<dbReference type="InterPro" id="IPR016161">
    <property type="entry name" value="Ald_DH/histidinol_DH"/>
</dbReference>
<dbReference type="Proteomes" id="UP000028701">
    <property type="component" value="Unassembled WGS sequence"/>
</dbReference>
<comment type="caution">
    <text evidence="24">The sequence shown here is derived from an EMBL/GenBank/DDBJ whole genome shotgun (WGS) entry which is preliminary data.</text>
</comment>
<dbReference type="InterPro" id="IPR050485">
    <property type="entry name" value="Proline_metab_enzyme"/>
</dbReference>
<comment type="pathway">
    <text evidence="3 18">Amino-acid degradation; L-proline degradation into L-glutamate; L-glutamate from L-proline: step 2/2.</text>
</comment>
<dbReference type="InterPro" id="IPR002872">
    <property type="entry name" value="Proline_DH_dom"/>
</dbReference>
<comment type="cofactor">
    <cofactor evidence="1 18">
        <name>FAD</name>
        <dbReference type="ChEBI" id="CHEBI:57692"/>
    </cofactor>
</comment>
<keyword evidence="12 18" id="KW-0804">Transcription</keyword>
<dbReference type="UniPathway" id="UPA00261">
    <property type="reaction ID" value="UER00373"/>
</dbReference>
<dbReference type="eggNOG" id="COG0506">
    <property type="taxonomic scope" value="Bacteria"/>
</dbReference>
<feature type="domain" description="Proline dehydrogenase" evidence="21">
    <location>
        <begin position="207"/>
        <end position="504"/>
    </location>
</feature>
<dbReference type="Pfam" id="PF14850">
    <property type="entry name" value="Pro_dh-DNA_bdg"/>
    <property type="match status" value="1"/>
</dbReference>
<name>A0A081CPN9_9HYPH</name>
<dbReference type="Gene3D" id="1.20.5.460">
    <property type="entry name" value="Single helix bin"/>
    <property type="match status" value="1"/>
</dbReference>
<comment type="catalytic activity">
    <reaction evidence="14 18">
        <text>L-glutamate 5-semialdehyde + NAD(+) + H2O = L-glutamate + NADH + 2 H(+)</text>
        <dbReference type="Rhea" id="RHEA:30235"/>
        <dbReference type="ChEBI" id="CHEBI:15377"/>
        <dbReference type="ChEBI" id="CHEBI:15378"/>
        <dbReference type="ChEBI" id="CHEBI:29985"/>
        <dbReference type="ChEBI" id="CHEBI:57540"/>
        <dbReference type="ChEBI" id="CHEBI:57945"/>
        <dbReference type="ChEBI" id="CHEBI:58066"/>
        <dbReference type="EC" id="1.2.1.88"/>
    </reaction>
</comment>
<evidence type="ECO:0000256" key="5">
    <source>
        <dbReference type="ARBA" id="ARBA00022630"/>
    </source>
</evidence>
<dbReference type="GO" id="GO:0010133">
    <property type="term" value="P:L-proline catabolic process to L-glutamate"/>
    <property type="evidence" value="ECO:0007669"/>
    <property type="project" value="UniProtKB-UniRule"/>
</dbReference>
<dbReference type="GO" id="GO:0003700">
    <property type="term" value="F:DNA-binding transcription factor activity"/>
    <property type="evidence" value="ECO:0007669"/>
    <property type="project" value="InterPro"/>
</dbReference>
<proteinExistence type="inferred from homology"/>
<comment type="function">
    <text evidence="18">Oxidizes proline to glutamate for use as a carbon and nitrogen source.</text>
</comment>
<evidence type="ECO:0000259" key="21">
    <source>
        <dbReference type="Pfam" id="PF01619"/>
    </source>
</evidence>
<protein>
    <recommendedName>
        <fullName evidence="18">Bifunctional protein PutA</fullName>
    </recommendedName>
    <domain>
        <recommendedName>
            <fullName evidence="18">Proline dehydrogenase</fullName>
            <ecNumber evidence="18">1.5.5.2</ecNumber>
        </recommendedName>
        <alternativeName>
            <fullName evidence="18">Proline oxidase</fullName>
        </alternativeName>
    </domain>
    <domain>
        <recommendedName>
            <fullName evidence="18">Delta-1-pyrroline-5-carboxylate dehydrogenase</fullName>
            <shortName evidence="18">P5C dehydrogenase</shortName>
            <ecNumber evidence="18">1.2.1.88</ecNumber>
        </recommendedName>
        <alternativeName>
            <fullName evidence="18">L-glutamate gamma-semialdehyde dehydrogenase</fullName>
        </alternativeName>
    </domain>
</protein>
<dbReference type="PROSITE" id="PS00070">
    <property type="entry name" value="ALDEHYDE_DEHYDR_CYS"/>
    <property type="match status" value="1"/>
</dbReference>
<evidence type="ECO:0000259" key="20">
    <source>
        <dbReference type="Pfam" id="PF00171"/>
    </source>
</evidence>
<dbReference type="NCBIfam" id="NF008772">
    <property type="entry name" value="PRK11809.1"/>
    <property type="match status" value="1"/>
</dbReference>
<evidence type="ECO:0000256" key="12">
    <source>
        <dbReference type="ARBA" id="ARBA00023163"/>
    </source>
</evidence>
<dbReference type="GO" id="GO:0003677">
    <property type="term" value="F:DNA binding"/>
    <property type="evidence" value="ECO:0007669"/>
    <property type="project" value="UniProtKB-KW"/>
</dbReference>
<keyword evidence="5 18" id="KW-0285">Flavoprotein</keyword>
<evidence type="ECO:0000256" key="18">
    <source>
        <dbReference type="PIRNR" id="PIRNR000197"/>
    </source>
</evidence>
<comment type="catalytic activity">
    <reaction evidence="15 18">
        <text>L-proline + a quinone = (S)-1-pyrroline-5-carboxylate + a quinol + H(+)</text>
        <dbReference type="Rhea" id="RHEA:23784"/>
        <dbReference type="ChEBI" id="CHEBI:15378"/>
        <dbReference type="ChEBI" id="CHEBI:17388"/>
        <dbReference type="ChEBI" id="CHEBI:24646"/>
        <dbReference type="ChEBI" id="CHEBI:60039"/>
        <dbReference type="ChEBI" id="CHEBI:132124"/>
        <dbReference type="EC" id="1.5.5.2"/>
    </reaction>
</comment>
<dbReference type="Gene3D" id="3.20.20.220">
    <property type="match status" value="1"/>
</dbReference>
<dbReference type="Gene3D" id="3.40.309.10">
    <property type="entry name" value="Aldehyde Dehydrogenase, Chain A, domain 2"/>
    <property type="match status" value="1"/>
</dbReference>
<dbReference type="FunFam" id="3.20.20.220:FF:000004">
    <property type="entry name" value="Bifunctional protein PutA"/>
    <property type="match status" value="1"/>
</dbReference>
<comment type="pathway">
    <text evidence="2 18">Amino-acid degradation; L-proline degradation into L-glutamate; L-glutamate from L-proline: step 1/2.</text>
</comment>
<dbReference type="InterPro" id="IPR016162">
    <property type="entry name" value="Ald_DH_N"/>
</dbReference>
<evidence type="ECO:0000256" key="9">
    <source>
        <dbReference type="ARBA" id="ARBA00023027"/>
    </source>
</evidence>
<feature type="active site" evidence="19">
    <location>
        <position position="805"/>
    </location>
</feature>
<dbReference type="OrthoDB" id="9812625at2"/>
<sequence length="1227" mass="131572">MAENLAGLATTHTDEAGDVFAHFAPPLRPPSPLRKAITAAYRRPEPDCVGPLMEAAAVSPEQADTIRTTARKLVQALRSKAKGTGVEGLVQEYSLSSQEGVALMCLAEALLRIPDAATRDALIRDKIATGDWRSHLGGGRSLFVNAATWGLVITGKLTSTVNDKSLSAALTKLISRAGEPVIRRGVDMAMRMMGEQFVTGQNIAEAIHRSKPLEAKGFQYSYDMLGEAATTAKDAERYYRDYEQAIHAIGKASAGRGVYGGPGISIKLSALHPRYARAQAQRVMDELLPRVKSLMLLAKRYDIGLNIDAEEADRLELSLDLLEAIALDPELGNWQGLGFVVQAYSRRCPFVLDYIIDLARRSNRRIMVRLVKGAYWDAEIKRAQLDGLEDFPVFTRKVHTDVSYIACAVKLLAARDLIFPQFATHNAQSLATIYHLAGPDFKIGDYEFQCLHGMGEPLYSEVVGKHNLDRPCRFYAPVGTHETLLAYLVRRLLENGANSSFVNRIADPNVPVDSLLEDPVAVVKSMSAPGAQHDKISNPADLYGARLNSSGLDLANEDTLASLSEALSASAATEWKAAPPHASGPTRPVLNPGDLDDIVGFVTEPSEDDVTNALEAAAASPWPQTSVEERAACLEKAADLMQAKLPTLLGLIMREAGKSAPNAIAEVREAIDFLRYYAAEARNTFGPQQQALGPVVCISPWNFPLAIFIGQVAAALVAGNPVLAKPAEETPLIAAEGIRLLHEAGVPDDAVQLLPGDGKTGAQLVGAPQTAGVMFTGSTEVARLIQKQLTARVSSDGQPIPLIAETGGQNAMIVDSSALAEQVVADVIASAFDSAGQRCSALRVLCLQDDVAERTLTMLKGALHELRIGKTDRLSVDVGPVITLEAKDNIEKHIESMRALGNRIEQITLTGETDKGTFVPPTIIELKSLSDLKREVFGPVLHIIRFKREKLDRLIDDINATGYGLTFGLHTRLDTTIAHVLSRVKAGNLYVNRNIIGAVVGVQPFGGRGLSGTGPKAGGPLYLGRLTKTASFVERKGQQQDTSVTDFANWLEAKGETAAAEMARISAKLSSLGFETELAGPVGERNLYALHPRGHVLLAPLTVQGLFRQIAAALATGNTVAIDRETGLETELSGLPSSVSTHITWSDDWAKSGPYAGALVEGDADRVRQINARIAELPGPLVLVQAATTEALQGTEQPYTLNWLLEEVSVSDNTTAAGGNASLMSIG</sequence>
<dbReference type="EMBL" id="BBJU01000001">
    <property type="protein sequence ID" value="GAK68635.1"/>
    <property type="molecule type" value="Genomic_DNA"/>
</dbReference>
<feature type="active site" evidence="19">
    <location>
        <position position="839"/>
    </location>
</feature>
<evidence type="ECO:0000256" key="4">
    <source>
        <dbReference type="ARBA" id="ARBA00022491"/>
    </source>
</evidence>
<keyword evidence="10 18" id="KW-0642">Proline metabolism</keyword>
<dbReference type="PANTHER" id="PTHR42862:SF1">
    <property type="entry name" value="DELTA-1-PYRROLINE-5-CARBOXYLATE DEHYDROGENASE 2, ISOFORM A-RELATED"/>
    <property type="match status" value="1"/>
</dbReference>
<keyword evidence="6 18" id="KW-0274">FAD</keyword>
<dbReference type="Pfam" id="PF00171">
    <property type="entry name" value="Aldedh"/>
    <property type="match status" value="1"/>
</dbReference>
<gene>
    <name evidence="24" type="primary">putA</name>
    <name evidence="24" type="ORF">RRU01S_01_00640</name>
</gene>
<dbReference type="InterPro" id="IPR016163">
    <property type="entry name" value="Ald_DH_C"/>
</dbReference>
<evidence type="ECO:0000313" key="25">
    <source>
        <dbReference type="Proteomes" id="UP000028701"/>
    </source>
</evidence>
<dbReference type="SUPFAM" id="SSF81935">
    <property type="entry name" value="N-terminal domain of bifunctional PutA protein"/>
    <property type="match status" value="1"/>
</dbReference>
<feature type="domain" description="Aldehyde dehydrogenase" evidence="20">
    <location>
        <begin position="585"/>
        <end position="1028"/>
    </location>
</feature>
<dbReference type="SUPFAM" id="SSF51730">
    <property type="entry name" value="FAD-linked oxidoreductase"/>
    <property type="match status" value="1"/>
</dbReference>
<dbReference type="InterPro" id="IPR024082">
    <property type="entry name" value="PRODH_PutA_dom_II"/>
</dbReference>
<dbReference type="InterPro" id="IPR025703">
    <property type="entry name" value="Bifunct_PutA"/>
</dbReference>
<feature type="domain" description="Proline utilization A proline dehydrogenase N-terminal" evidence="23">
    <location>
        <begin position="31"/>
        <end position="78"/>
    </location>
</feature>
<dbReference type="EC" id="1.5.5.2" evidence="18"/>
<dbReference type="PIRSF" id="PIRSF000197">
    <property type="entry name" value="Bifunct_PutA"/>
    <property type="match status" value="1"/>
</dbReference>
<evidence type="ECO:0000256" key="3">
    <source>
        <dbReference type="ARBA" id="ARBA00004786"/>
    </source>
</evidence>
<dbReference type="RefSeq" id="WP_045228239.1">
    <property type="nucleotide sequence ID" value="NZ_BBJU01000001.1"/>
</dbReference>
<evidence type="ECO:0000256" key="15">
    <source>
        <dbReference type="ARBA" id="ARBA00048779"/>
    </source>
</evidence>
<keyword evidence="13" id="KW-0511">Multifunctional enzyme</keyword>
<dbReference type="Gene3D" id="3.40.605.10">
    <property type="entry name" value="Aldehyde Dehydrogenase, Chain A, domain 1"/>
    <property type="match status" value="1"/>
</dbReference>
<keyword evidence="4 18" id="KW-0678">Repressor</keyword>
<evidence type="ECO:0000256" key="13">
    <source>
        <dbReference type="ARBA" id="ARBA00023268"/>
    </source>
</evidence>
<accession>A0A081CPN9</accession>
<evidence type="ECO:0000256" key="10">
    <source>
        <dbReference type="ARBA" id="ARBA00023062"/>
    </source>
</evidence>
<dbReference type="GO" id="GO:0003842">
    <property type="term" value="F:L-glutamate gamma-semialdehyde dehydrogenase activity"/>
    <property type="evidence" value="ECO:0007669"/>
    <property type="project" value="UniProtKB-UniRule"/>
</dbReference>
<dbReference type="InterPro" id="IPR015590">
    <property type="entry name" value="Aldehyde_DH_dom"/>
</dbReference>
<dbReference type="InterPro" id="IPR016160">
    <property type="entry name" value="Ald_DH_CS_CYS"/>
</dbReference>
<dbReference type="CDD" id="cd07125">
    <property type="entry name" value="ALDH_PutA-P5CDH"/>
    <property type="match status" value="1"/>
</dbReference>
<dbReference type="FunFam" id="1.20.5.460:FF:000001">
    <property type="entry name" value="Bifunctional protein PutA"/>
    <property type="match status" value="1"/>
</dbReference>
<dbReference type="NCBIfam" id="TIGR01238">
    <property type="entry name" value="D1pyr5carbox3"/>
    <property type="match status" value="1"/>
</dbReference>
<evidence type="ECO:0000256" key="2">
    <source>
        <dbReference type="ARBA" id="ARBA00004739"/>
    </source>
</evidence>
<keyword evidence="9 18" id="KW-0520">NAD</keyword>
<evidence type="ECO:0000256" key="8">
    <source>
        <dbReference type="ARBA" id="ARBA00023015"/>
    </source>
</evidence>
<evidence type="ECO:0000256" key="1">
    <source>
        <dbReference type="ARBA" id="ARBA00001974"/>
    </source>
</evidence>
<evidence type="ECO:0000256" key="17">
    <source>
        <dbReference type="ARBA" id="ARBA00060911"/>
    </source>
</evidence>
<dbReference type="Pfam" id="PF01619">
    <property type="entry name" value="Pro_dh"/>
    <property type="match status" value="1"/>
</dbReference>
<evidence type="ECO:0000256" key="16">
    <source>
        <dbReference type="ARBA" id="ARBA00060889"/>
    </source>
</evidence>
<evidence type="ECO:0000259" key="23">
    <source>
        <dbReference type="Pfam" id="PF18327"/>
    </source>
</evidence>
<dbReference type="InterPro" id="IPR005933">
    <property type="entry name" value="PutA_C"/>
</dbReference>
<dbReference type="InterPro" id="IPR041349">
    <property type="entry name" value="PRODH"/>
</dbReference>
<dbReference type="InterPro" id="IPR029041">
    <property type="entry name" value="FAD-linked_oxidoreductase-like"/>
</dbReference>
<evidence type="ECO:0000256" key="6">
    <source>
        <dbReference type="ARBA" id="ARBA00022827"/>
    </source>
</evidence>
<dbReference type="SUPFAM" id="SSF53720">
    <property type="entry name" value="ALDH-like"/>
    <property type="match status" value="1"/>
</dbReference>
<feature type="domain" description="Proline dehydrogenase PutA" evidence="22">
    <location>
        <begin position="86"/>
        <end position="197"/>
    </location>
</feature>
<keyword evidence="11 18" id="KW-0238">DNA-binding</keyword>
<dbReference type="Gene3D" id="1.20.5.550">
    <property type="entry name" value="Single Helix bin"/>
    <property type="match status" value="1"/>
</dbReference>
<dbReference type="GO" id="GO:0009898">
    <property type="term" value="C:cytoplasmic side of plasma membrane"/>
    <property type="evidence" value="ECO:0007669"/>
    <property type="project" value="TreeGrafter"/>
</dbReference>
<comment type="similarity">
    <text evidence="16 18">In the N-terminal section; belongs to the proline dehydrogenase family.</text>
</comment>
<evidence type="ECO:0000256" key="7">
    <source>
        <dbReference type="ARBA" id="ARBA00023002"/>
    </source>
</evidence>
<keyword evidence="7 18" id="KW-0560">Oxidoreductase</keyword>
<dbReference type="Pfam" id="PF18327">
    <property type="entry name" value="PRODH"/>
    <property type="match status" value="1"/>
</dbReference>
<dbReference type="NCBIfam" id="NF008869">
    <property type="entry name" value="PRK11904.1"/>
    <property type="match status" value="1"/>
</dbReference>
<dbReference type="InterPro" id="IPR024090">
    <property type="entry name" value="PRODH_PutA_dom_I"/>
</dbReference>
<dbReference type="AlphaFoldDB" id="A0A081CPN9"/>
<evidence type="ECO:0000256" key="11">
    <source>
        <dbReference type="ARBA" id="ARBA00023125"/>
    </source>
</evidence>
<evidence type="ECO:0000256" key="19">
    <source>
        <dbReference type="PIRSR" id="PIRSR000197-1"/>
    </source>
</evidence>